<reference evidence="1 2" key="1">
    <citation type="journal article" date="2012" name="BMC Genomics">
        <title>Comparative genomic analysis and phylogenetic position of Theileria equi.</title>
        <authorList>
            <person name="Kappmeyer L.S."/>
            <person name="Thiagarajan M."/>
            <person name="Herndon D.R."/>
            <person name="Ramsay J.D."/>
            <person name="Caler E."/>
            <person name="Djikeng A."/>
            <person name="Gillespie J.J."/>
            <person name="Lau A.O."/>
            <person name="Roalson E.H."/>
            <person name="Silva J.C."/>
            <person name="Silva M.G."/>
            <person name="Suarez C.E."/>
            <person name="Ueti M.W."/>
            <person name="Nene V.M."/>
            <person name="Mealey R.H."/>
            <person name="Knowles D.P."/>
            <person name="Brayton K.A."/>
        </authorList>
    </citation>
    <scope>NUCLEOTIDE SEQUENCE [LARGE SCALE GENOMIC DNA]</scope>
    <source>
        <strain evidence="1 2">WA</strain>
    </source>
</reference>
<dbReference type="VEuPathDB" id="PiroplasmaDB:BEWA_002140"/>
<accession>L0AYY8</accession>
<dbReference type="KEGG" id="beq:BEWA_002140"/>
<proteinExistence type="predicted"/>
<protein>
    <submittedName>
        <fullName evidence="1">Uncharacterized protein</fullName>
    </submittedName>
</protein>
<dbReference type="Proteomes" id="UP000031512">
    <property type="component" value="Chromosome 3"/>
</dbReference>
<evidence type="ECO:0000313" key="1">
    <source>
        <dbReference type="EMBL" id="AFZ80807.1"/>
    </source>
</evidence>
<sequence>MRNEKVYVILEDAAITDTQVHGAHESSEWNANYGVVSISEMSRRMRDQSDRKGALASDVDVLWMLDERIEPLDGV</sequence>
<dbReference type="RefSeq" id="XP_004830473.1">
    <property type="nucleotide sequence ID" value="XM_004830416.1"/>
</dbReference>
<organism evidence="1 2">
    <name type="scientific">Theileria equi strain WA</name>
    <dbReference type="NCBI Taxonomy" id="1537102"/>
    <lineage>
        <taxon>Eukaryota</taxon>
        <taxon>Sar</taxon>
        <taxon>Alveolata</taxon>
        <taxon>Apicomplexa</taxon>
        <taxon>Aconoidasida</taxon>
        <taxon>Piroplasmida</taxon>
        <taxon>Theileriidae</taxon>
        <taxon>Theileria</taxon>
    </lineage>
</organism>
<dbReference type="EMBL" id="CP001670">
    <property type="protein sequence ID" value="AFZ80807.1"/>
    <property type="molecule type" value="Genomic_DNA"/>
</dbReference>
<keyword evidence="2" id="KW-1185">Reference proteome</keyword>
<dbReference type="AlphaFoldDB" id="L0AYY8"/>
<gene>
    <name evidence="1" type="ORF">BEWA_002140</name>
</gene>
<name>L0AYY8_THEEQ</name>
<evidence type="ECO:0000313" key="2">
    <source>
        <dbReference type="Proteomes" id="UP000031512"/>
    </source>
</evidence>
<dbReference type="GeneID" id="15804823"/>